<dbReference type="EMBL" id="CAJOAZ010004818">
    <property type="protein sequence ID" value="CAF4076288.1"/>
    <property type="molecule type" value="Genomic_DNA"/>
</dbReference>
<dbReference type="AlphaFoldDB" id="A0A819TA05"/>
<dbReference type="Proteomes" id="UP000663844">
    <property type="component" value="Unassembled WGS sequence"/>
</dbReference>
<evidence type="ECO:0000313" key="1">
    <source>
        <dbReference type="EMBL" id="CAF4076288.1"/>
    </source>
</evidence>
<gene>
    <name evidence="1" type="ORF">OXD698_LOCUS34018</name>
</gene>
<protein>
    <submittedName>
        <fullName evidence="1">Uncharacterized protein</fullName>
    </submittedName>
</protein>
<proteinExistence type="predicted"/>
<comment type="caution">
    <text evidence="1">The sequence shown here is derived from an EMBL/GenBank/DDBJ whole genome shotgun (WGS) entry which is preliminary data.</text>
</comment>
<accession>A0A819TA05</accession>
<organism evidence="1 2">
    <name type="scientific">Adineta steineri</name>
    <dbReference type="NCBI Taxonomy" id="433720"/>
    <lineage>
        <taxon>Eukaryota</taxon>
        <taxon>Metazoa</taxon>
        <taxon>Spiralia</taxon>
        <taxon>Gnathifera</taxon>
        <taxon>Rotifera</taxon>
        <taxon>Eurotatoria</taxon>
        <taxon>Bdelloidea</taxon>
        <taxon>Adinetida</taxon>
        <taxon>Adinetidae</taxon>
        <taxon>Adineta</taxon>
    </lineage>
</organism>
<name>A0A819TA05_9BILA</name>
<reference evidence="1" key="1">
    <citation type="submission" date="2021-02" db="EMBL/GenBank/DDBJ databases">
        <authorList>
            <person name="Nowell W R."/>
        </authorList>
    </citation>
    <scope>NUCLEOTIDE SEQUENCE</scope>
</reference>
<feature type="non-terminal residue" evidence="1">
    <location>
        <position position="1"/>
    </location>
</feature>
<evidence type="ECO:0000313" key="2">
    <source>
        <dbReference type="Proteomes" id="UP000663844"/>
    </source>
</evidence>
<sequence length="283" mass="32513">YFEYRINNDPDYNKATFEAQLRKLGLNSSCVTFICAQAAKLSNDDQQDALYYALQYCLHRFYIILEIPLNPPITNGPLNQIGILSIEVTQDLSSKYLETITIKNFHTNNIMIGGKETGMIESITNTKLLFHATTVYDAVSIICNGIDATSGRLNSDFRPGFYLNTCFKDAKDWCRYRITPHWGSQAAILIFQVPQNLYDQWNIHQLDHESPGNDSSSLNEWQLFVKKCRFGDRNNRIIGIYHGFEGPQCANPKRLENETLEIRFTNEARLTNKISLTNNYLEL</sequence>